<protein>
    <submittedName>
        <fullName evidence="1">Uncharacterized protein</fullName>
    </submittedName>
</protein>
<organism evidence="1 2">
    <name type="scientific">Massariosphaeria phaeospora</name>
    <dbReference type="NCBI Taxonomy" id="100035"/>
    <lineage>
        <taxon>Eukaryota</taxon>
        <taxon>Fungi</taxon>
        <taxon>Dikarya</taxon>
        <taxon>Ascomycota</taxon>
        <taxon>Pezizomycotina</taxon>
        <taxon>Dothideomycetes</taxon>
        <taxon>Pleosporomycetidae</taxon>
        <taxon>Pleosporales</taxon>
        <taxon>Pleosporales incertae sedis</taxon>
        <taxon>Massariosphaeria</taxon>
    </lineage>
</organism>
<dbReference type="EMBL" id="JAADJZ010000002">
    <property type="protein sequence ID" value="KAF2877392.1"/>
    <property type="molecule type" value="Genomic_DNA"/>
</dbReference>
<gene>
    <name evidence="1" type="ORF">BDV95DRAFT_144986</name>
</gene>
<name>A0A7C8IIG1_9PLEO</name>
<dbReference type="Proteomes" id="UP000481861">
    <property type="component" value="Unassembled WGS sequence"/>
</dbReference>
<sequence length="133" mass="14171">MSGPLLLSHLSSPFITSFASRTTATSHDRNNSLVLSAFSTIFTCKNSRIRATTHIYLVSMKQSNKPEHEVECSTSKVGQDGLAGVATHPHTFCNPARATTGSCTAAPTTPGNVPRSWSAHLVLIPRGIAYTGM</sequence>
<evidence type="ECO:0000313" key="1">
    <source>
        <dbReference type="EMBL" id="KAF2877392.1"/>
    </source>
</evidence>
<proteinExistence type="predicted"/>
<accession>A0A7C8IIG1</accession>
<reference evidence="1 2" key="1">
    <citation type="submission" date="2020-01" db="EMBL/GenBank/DDBJ databases">
        <authorList>
            <consortium name="DOE Joint Genome Institute"/>
            <person name="Haridas S."/>
            <person name="Albert R."/>
            <person name="Binder M."/>
            <person name="Bloem J."/>
            <person name="Labutti K."/>
            <person name="Salamov A."/>
            <person name="Andreopoulos B."/>
            <person name="Baker S.E."/>
            <person name="Barry K."/>
            <person name="Bills G."/>
            <person name="Bluhm B.H."/>
            <person name="Cannon C."/>
            <person name="Castanera R."/>
            <person name="Culley D.E."/>
            <person name="Daum C."/>
            <person name="Ezra D."/>
            <person name="Gonzalez J.B."/>
            <person name="Henrissat B."/>
            <person name="Kuo A."/>
            <person name="Liang C."/>
            <person name="Lipzen A."/>
            <person name="Lutzoni F."/>
            <person name="Magnuson J."/>
            <person name="Mondo S."/>
            <person name="Nolan M."/>
            <person name="Ohm R."/>
            <person name="Pangilinan J."/>
            <person name="Park H.-J.H."/>
            <person name="Ramirez L."/>
            <person name="Alfaro M."/>
            <person name="Sun H."/>
            <person name="Tritt A."/>
            <person name="Yoshinaga Y."/>
            <person name="Zwiers L.-H.L."/>
            <person name="Turgeon B.G."/>
            <person name="Goodwin S.B."/>
            <person name="Spatafora J.W."/>
            <person name="Crous P.W."/>
            <person name="Grigoriev I.V."/>
        </authorList>
    </citation>
    <scope>NUCLEOTIDE SEQUENCE [LARGE SCALE GENOMIC DNA]</scope>
    <source>
        <strain evidence="1 2">CBS 611.86</strain>
    </source>
</reference>
<keyword evidence="2" id="KW-1185">Reference proteome</keyword>
<comment type="caution">
    <text evidence="1">The sequence shown here is derived from an EMBL/GenBank/DDBJ whole genome shotgun (WGS) entry which is preliminary data.</text>
</comment>
<dbReference type="AlphaFoldDB" id="A0A7C8IIG1"/>
<evidence type="ECO:0000313" key="2">
    <source>
        <dbReference type="Proteomes" id="UP000481861"/>
    </source>
</evidence>